<dbReference type="Pfam" id="PF00902">
    <property type="entry name" value="TatC"/>
    <property type="match status" value="1"/>
</dbReference>
<keyword evidence="7" id="KW-0496">Mitochondrion</keyword>
<name>A0A2I4S8H1_9CHLO</name>
<dbReference type="GO" id="GO:0009977">
    <property type="term" value="F:proton motive force dependent protein transmembrane transporter activity"/>
    <property type="evidence" value="ECO:0007669"/>
    <property type="project" value="TreeGrafter"/>
</dbReference>
<dbReference type="GO" id="GO:0065002">
    <property type="term" value="P:intracellular protein transmembrane transport"/>
    <property type="evidence" value="ECO:0007669"/>
    <property type="project" value="TreeGrafter"/>
</dbReference>
<dbReference type="GO" id="GO:0033281">
    <property type="term" value="C:TAT protein transport complex"/>
    <property type="evidence" value="ECO:0007669"/>
    <property type="project" value="TreeGrafter"/>
</dbReference>
<comment type="similarity">
    <text evidence="2">Belongs to the TatC family.</text>
</comment>
<evidence type="ECO:0000256" key="3">
    <source>
        <dbReference type="ARBA" id="ARBA00022692"/>
    </source>
</evidence>
<proteinExistence type="inferred from homology"/>
<dbReference type="InterPro" id="IPR002033">
    <property type="entry name" value="TatC"/>
</dbReference>
<dbReference type="GO" id="GO:0043953">
    <property type="term" value="P:protein transport by the Tat complex"/>
    <property type="evidence" value="ECO:0007669"/>
    <property type="project" value="TreeGrafter"/>
</dbReference>
<accession>A0A2I4S8H1</accession>
<dbReference type="PANTHER" id="PTHR30371">
    <property type="entry name" value="SEC-INDEPENDENT PROTEIN TRANSLOCASE PROTEIN TATC"/>
    <property type="match status" value="1"/>
</dbReference>
<dbReference type="PANTHER" id="PTHR30371:SF0">
    <property type="entry name" value="SEC-INDEPENDENT PROTEIN TRANSLOCASE PROTEIN TATC, CHLOROPLASTIC-RELATED"/>
    <property type="match status" value="1"/>
</dbReference>
<organism evidence="7">
    <name type="scientific">Chlorella heliozoae</name>
    <dbReference type="NCBI Taxonomy" id="554066"/>
    <lineage>
        <taxon>Eukaryota</taxon>
        <taxon>Viridiplantae</taxon>
        <taxon>Chlorophyta</taxon>
        <taxon>core chlorophytes</taxon>
        <taxon>Trebouxiophyceae</taxon>
        <taxon>Chlorellales</taxon>
        <taxon>Chlorellaceae</taxon>
        <taxon>Chlorella clade</taxon>
        <taxon>Chlorella</taxon>
    </lineage>
</organism>
<comment type="subcellular location">
    <subcellularLocation>
        <location evidence="1">Membrane</location>
        <topology evidence="1">Multi-pass membrane protein</topology>
    </subcellularLocation>
</comment>
<dbReference type="AlphaFoldDB" id="A0A2I4S8H1"/>
<protein>
    <submittedName>
        <fullName evidence="7">SecY-independent transporter protein</fullName>
    </submittedName>
</protein>
<dbReference type="EMBL" id="KY629615">
    <property type="protein sequence ID" value="AST08692.1"/>
    <property type="molecule type" value="Genomic_DNA"/>
</dbReference>
<dbReference type="PRINTS" id="PR01840">
    <property type="entry name" value="TATCFAMILY"/>
</dbReference>
<feature type="transmembrane region" description="Helical" evidence="6">
    <location>
        <begin position="222"/>
        <end position="242"/>
    </location>
</feature>
<feature type="transmembrane region" description="Helical" evidence="6">
    <location>
        <begin position="99"/>
        <end position="126"/>
    </location>
</feature>
<evidence type="ECO:0000256" key="2">
    <source>
        <dbReference type="ARBA" id="ARBA00008882"/>
    </source>
</evidence>
<feature type="transmembrane region" description="Helical" evidence="6">
    <location>
        <begin position="15"/>
        <end position="34"/>
    </location>
</feature>
<evidence type="ECO:0000256" key="4">
    <source>
        <dbReference type="ARBA" id="ARBA00022989"/>
    </source>
</evidence>
<keyword evidence="4 6" id="KW-1133">Transmembrane helix</keyword>
<gene>
    <name evidence="7" type="primary">tatC</name>
</gene>
<feature type="transmembrane region" description="Helical" evidence="6">
    <location>
        <begin position="163"/>
        <end position="186"/>
    </location>
</feature>
<evidence type="ECO:0000256" key="5">
    <source>
        <dbReference type="ARBA" id="ARBA00023136"/>
    </source>
</evidence>
<keyword evidence="5 6" id="KW-0472">Membrane</keyword>
<evidence type="ECO:0000256" key="1">
    <source>
        <dbReference type="ARBA" id="ARBA00004141"/>
    </source>
</evidence>
<evidence type="ECO:0000313" key="7">
    <source>
        <dbReference type="EMBL" id="AST08692.1"/>
    </source>
</evidence>
<evidence type="ECO:0000256" key="6">
    <source>
        <dbReference type="SAM" id="Phobius"/>
    </source>
</evidence>
<sequence length="243" mass="28899">MSNIQHHLNELKLRIFYIIFSALTTFFICYNYQIEIVYVMGKPFIELHQTFVFLELTEAFYTLLRISTLFTFLMIVPFVIYHLWCFFVPSFYQAERNTFSFFCVLFFFLFLGEILVSYFCLLPQIFQFLLSFEMKSEMIDSSFQVNPLISVEFTARIESYVKLVVKLLSVILVLFQIPLCIFLLYFKKILHVSSFYSNRKYLGLISLLVAAFIVPPDLISQLFLAVIFYTVFEFMVFIGLFFE</sequence>
<keyword evidence="3 6" id="KW-0812">Transmembrane</keyword>
<feature type="transmembrane region" description="Helical" evidence="6">
    <location>
        <begin position="198"/>
        <end position="216"/>
    </location>
</feature>
<geneLocation type="mitochondrion" evidence="7"/>
<reference evidence="7" key="1">
    <citation type="journal article" date="2017" name="Sci. Rep.">
        <title>Multiple origins of endosymbionts in Chlorellaceae with no reductive effects on the plastid or mitochondrial genomes.</title>
        <authorList>
            <person name="Fan W."/>
            <person name="Guo W."/>
            <person name="Van Etten J.L."/>
            <person name="Mower J.P."/>
        </authorList>
    </citation>
    <scope>NUCLEOTIDE SEQUENCE</scope>
</reference>
<feature type="transmembrane region" description="Helical" evidence="6">
    <location>
        <begin position="63"/>
        <end position="87"/>
    </location>
</feature>